<dbReference type="EMBL" id="JBHTJH010000004">
    <property type="protein sequence ID" value="MFD0861885.1"/>
    <property type="molecule type" value="Genomic_DNA"/>
</dbReference>
<keyword evidence="3" id="KW-1185">Reference proteome</keyword>
<evidence type="ECO:0000256" key="1">
    <source>
        <dbReference type="SAM" id="SignalP"/>
    </source>
</evidence>
<proteinExistence type="predicted"/>
<dbReference type="RefSeq" id="WP_386405749.1">
    <property type="nucleotide sequence ID" value="NZ_JBHTJH010000004.1"/>
</dbReference>
<name>A0ABW3CXP1_9FLAO</name>
<feature type="chain" id="PRO_5046714856" evidence="1">
    <location>
        <begin position="20"/>
        <end position="296"/>
    </location>
</feature>
<reference evidence="3" key="1">
    <citation type="journal article" date="2019" name="Int. J. Syst. Evol. Microbiol.">
        <title>The Global Catalogue of Microorganisms (GCM) 10K type strain sequencing project: providing services to taxonomists for standard genome sequencing and annotation.</title>
        <authorList>
            <consortium name="The Broad Institute Genomics Platform"/>
            <consortium name="The Broad Institute Genome Sequencing Center for Infectious Disease"/>
            <person name="Wu L."/>
            <person name="Ma J."/>
        </authorList>
    </citation>
    <scope>NUCLEOTIDE SEQUENCE [LARGE SCALE GENOMIC DNA]</scope>
    <source>
        <strain evidence="3">CCUG 62952</strain>
    </source>
</reference>
<feature type="signal peptide" evidence="1">
    <location>
        <begin position="1"/>
        <end position="19"/>
    </location>
</feature>
<dbReference type="InterPro" id="IPR032274">
    <property type="entry name" value="DUF4835"/>
</dbReference>
<keyword evidence="1" id="KW-0732">Signal</keyword>
<accession>A0ABW3CXP1</accession>
<evidence type="ECO:0000313" key="2">
    <source>
        <dbReference type="EMBL" id="MFD0861885.1"/>
    </source>
</evidence>
<comment type="caution">
    <text evidence="2">The sequence shown here is derived from an EMBL/GenBank/DDBJ whole genome shotgun (WGS) entry which is preliminary data.</text>
</comment>
<sequence length="296" mass="34383">MRKFILLLIFFSGANIALAQELNCTVSVNSDFVNQTNQQIFKTLERELTDYVNKTKWTETKYATQERINCSMVINVSEYQNDQFTATLQVQAARPVYGSTYETPTLNFQDGDFTFRYLEFQPLVFNPNTFESNLTSVITFYVYIILGIDADTFQLNGGREHFNQAQKIANLAQSSGFGGWNQDGNLRNRYWLIDNLKSNTFKEYHTVMYQYHRYGLDRMHDNPKQAKQKIASSLRLFDIINNRRPNAFLIQIFFDAKSDEIQGIFSDGPSINIVQTKDILNRVAPFFASKWESIKF</sequence>
<dbReference type="Pfam" id="PF16119">
    <property type="entry name" value="DUF4835"/>
    <property type="match status" value="1"/>
</dbReference>
<evidence type="ECO:0000313" key="3">
    <source>
        <dbReference type="Proteomes" id="UP001596978"/>
    </source>
</evidence>
<protein>
    <submittedName>
        <fullName evidence="2">DUF4835 family protein</fullName>
    </submittedName>
</protein>
<dbReference type="Proteomes" id="UP001596978">
    <property type="component" value="Unassembled WGS sequence"/>
</dbReference>
<gene>
    <name evidence="2" type="ORF">ACFQ1M_06675</name>
</gene>
<organism evidence="2 3">
    <name type="scientific">Sungkyunkwania multivorans</name>
    <dbReference type="NCBI Taxonomy" id="1173618"/>
    <lineage>
        <taxon>Bacteria</taxon>
        <taxon>Pseudomonadati</taxon>
        <taxon>Bacteroidota</taxon>
        <taxon>Flavobacteriia</taxon>
        <taxon>Flavobacteriales</taxon>
        <taxon>Flavobacteriaceae</taxon>
        <taxon>Sungkyunkwania</taxon>
    </lineage>
</organism>